<name>A0A2T3AVE8_AMORE</name>
<sequence length="1406" mass="147592">MAAESNGRGADPGKNGHIAVSKSKTTRPNKGYSLFSIISRLLTWYSIFTIIFRCPATVDLLTESSPKICKPYFQLRSAVAPHLEPYYVVYAAPYVDVARPYYKTLDRRVITPAKVLGTKYGAPRVAQAQAYGQAQWEKNLQPQVLKYQGLAKEKYNQILAPHLEKVVTTLRPYYDIARTNALQTYYGHILPTYTVIQPYVLQGYGIASEFTLNTAIPYSKWAWATGRTFFERTVFPKIRILYGENVEPQLVRIGERLGRYRDGKKLKAAIDEIARSSASSASSSFSSVSTSISATHATTPTPPMTSGGRAVTSTSSESVVGNYPSSEQEIREKAQKVVANDLKTWQEKFAKAADEGSDYLEERIIEITDRLIQNQAQKVGTALNIQLEETVRSSLENLKSTILSIVESTNSSEEKEESLNSAVRKAGISIKEKAQAVRTWRQSYDRETNSLVSTSAADTFEILDHIRDLGLQEIGMRWAWTDGITHRDWAKYHKLKTKFDEWRLDVEKIVAEHPGVEKARAAAREVENQAMGTAEEAAKELARIKETGRWKIHTNDSSDDWSTKTMPVAAAIADQEIKESVNEASEADVGTSQGTMESVASVASSSVSDAVFSASSIAAAQVSNAPSAAQDLSKSASSVASSLSSNVRGTQQGDAESITSVAKETASTVADEASDSIIGGSQESVGDVSSIGIENASNLSAEMSSSVVGTGPEVLQEASSSIRPAVSVVSDSASSASSDAGSSISSVSSKASESTLDASSSYDPASSTVASSVSKSASDASSSLGSAVSSASSTASNKVWGGAMAQSVEAKQIVFEDVIEDRDEDSFSENIQSMVSEAGDKFGDITKAVSEALLKPTSTGGTVETLTVLAADQYSSALSAASVALYGTEKGTGESISSVVTSRYADAVSAASVIIHGTPTPLTNAVHSSADSAFSVATAAADSDAQAAFTTASSAYYGPPQGAIESISSVASSKLSQGLSAASAHFENGKSYVNAISTGSPEKQNLLSQMQNQYYAGVGMAHARYSEFIDAASSAIMPTQTPLHESISSRANESISSAFSKKAQSGASEVSSATYGTETPVMESVASAASSNWEALITKASLQVYGQPSPDFVTRSLLSEAGEYAMSAADSVASQYSAVTDGVASQYSAVQSLISELVSGKEPDFTESVYSRLSSAYYTGATDAASSASSYASEVYASATSVVGSVFTPPPAIEAILDAASSRVNDAVEAASIQFYGTPKGAYEQASSSAASAYSSIQSVVSEKVYGTQTGYAEAAQSSIAEAASSAQRAISEAIYGTSTGTYESATSAVGEAYASVTSYVGDSYASASIAVSSAIHGPEQGAVQSAQKRLGEAVESARVKLAEFATAAGEGASEAVRRASEGVEEFASSVSSAVNSASSHVKDEL</sequence>
<feature type="compositionally biased region" description="Polar residues" evidence="1">
    <location>
        <begin position="755"/>
        <end position="764"/>
    </location>
</feature>
<feature type="region of interest" description="Disordered" evidence="1">
    <location>
        <begin position="291"/>
        <end position="327"/>
    </location>
</feature>
<accession>A0A2T3AVE8</accession>
<feature type="region of interest" description="Disordered" evidence="1">
    <location>
        <begin position="732"/>
        <end position="768"/>
    </location>
</feature>
<gene>
    <name evidence="2" type="ORF">M430DRAFT_44495</name>
</gene>
<feature type="compositionally biased region" description="Low complexity" evidence="1">
    <location>
        <begin position="732"/>
        <end position="754"/>
    </location>
</feature>
<dbReference type="PANTHER" id="PTHR23242:SF9">
    <property type="entry name" value="TRANSCRIPTION FACTOR HOXA13"/>
    <property type="match status" value="1"/>
</dbReference>
<reference evidence="2 3" key="1">
    <citation type="journal article" date="2018" name="New Phytol.">
        <title>Comparative genomics and transcriptomics depict ericoid mycorrhizal fungi as versatile saprotrophs and plant mutualists.</title>
        <authorList>
            <person name="Martino E."/>
            <person name="Morin E."/>
            <person name="Grelet G.A."/>
            <person name="Kuo A."/>
            <person name="Kohler A."/>
            <person name="Daghino S."/>
            <person name="Barry K.W."/>
            <person name="Cichocki N."/>
            <person name="Clum A."/>
            <person name="Dockter R.B."/>
            <person name="Hainaut M."/>
            <person name="Kuo R.C."/>
            <person name="LaButti K."/>
            <person name="Lindahl B.D."/>
            <person name="Lindquist E.A."/>
            <person name="Lipzen A."/>
            <person name="Khouja H.R."/>
            <person name="Magnuson J."/>
            <person name="Murat C."/>
            <person name="Ohm R.A."/>
            <person name="Singer S.W."/>
            <person name="Spatafora J.W."/>
            <person name="Wang M."/>
            <person name="Veneault-Fourrey C."/>
            <person name="Henrissat B."/>
            <person name="Grigoriev I.V."/>
            <person name="Martin F.M."/>
            <person name="Perotto S."/>
        </authorList>
    </citation>
    <scope>NUCLEOTIDE SEQUENCE [LARGE SCALE GENOMIC DNA]</scope>
    <source>
        <strain evidence="2 3">ATCC 22711</strain>
    </source>
</reference>
<evidence type="ECO:0000256" key="1">
    <source>
        <dbReference type="SAM" id="MobiDB-lite"/>
    </source>
</evidence>
<dbReference type="OrthoDB" id="3260408at2759"/>
<dbReference type="EMBL" id="KZ679015">
    <property type="protein sequence ID" value="PSS12603.1"/>
    <property type="molecule type" value="Genomic_DNA"/>
</dbReference>
<feature type="region of interest" description="Disordered" evidence="1">
    <location>
        <begin position="1"/>
        <end position="27"/>
    </location>
</feature>
<evidence type="ECO:0000313" key="3">
    <source>
        <dbReference type="Proteomes" id="UP000241818"/>
    </source>
</evidence>
<feature type="compositionally biased region" description="Polar residues" evidence="1">
    <location>
        <begin position="311"/>
        <end position="327"/>
    </location>
</feature>
<organism evidence="2 3">
    <name type="scientific">Amorphotheca resinae ATCC 22711</name>
    <dbReference type="NCBI Taxonomy" id="857342"/>
    <lineage>
        <taxon>Eukaryota</taxon>
        <taxon>Fungi</taxon>
        <taxon>Dikarya</taxon>
        <taxon>Ascomycota</taxon>
        <taxon>Pezizomycotina</taxon>
        <taxon>Leotiomycetes</taxon>
        <taxon>Helotiales</taxon>
        <taxon>Amorphothecaceae</taxon>
        <taxon>Amorphotheca</taxon>
    </lineage>
</organism>
<keyword evidence="3" id="KW-1185">Reference proteome</keyword>
<evidence type="ECO:0000313" key="2">
    <source>
        <dbReference type="EMBL" id="PSS12603.1"/>
    </source>
</evidence>
<dbReference type="STRING" id="857342.A0A2T3AVE8"/>
<dbReference type="PANTHER" id="PTHR23242">
    <property type="entry name" value="TRANSCRIPTION FACTOR HOXA13"/>
    <property type="match status" value="1"/>
</dbReference>
<dbReference type="RefSeq" id="XP_024718601.1">
    <property type="nucleotide sequence ID" value="XM_024867706.1"/>
</dbReference>
<proteinExistence type="predicted"/>
<protein>
    <submittedName>
        <fullName evidence="2">Uncharacterized protein</fullName>
    </submittedName>
</protein>
<dbReference type="InParanoid" id="A0A2T3AVE8"/>
<dbReference type="Proteomes" id="UP000241818">
    <property type="component" value="Unassembled WGS sequence"/>
</dbReference>
<dbReference type="GeneID" id="36575787"/>